<dbReference type="CDD" id="cd02891">
    <property type="entry name" value="A2M_like"/>
    <property type="match status" value="1"/>
</dbReference>
<dbReference type="InterPro" id="IPR041246">
    <property type="entry name" value="Bact_MG10"/>
</dbReference>
<dbReference type="STRING" id="1212491.LFA_1683"/>
<dbReference type="GO" id="GO:0004866">
    <property type="term" value="F:endopeptidase inhibitor activity"/>
    <property type="evidence" value="ECO:0007669"/>
    <property type="project" value="InterPro"/>
</dbReference>
<dbReference type="RefSeq" id="WP_045095651.1">
    <property type="nucleotide sequence ID" value="NZ_LN614827.1"/>
</dbReference>
<evidence type="ECO:0000313" key="6">
    <source>
        <dbReference type="EMBL" id="CEG57088.1"/>
    </source>
</evidence>
<keyword evidence="3" id="KW-0812">Transmembrane</keyword>
<dbReference type="InterPro" id="IPR008930">
    <property type="entry name" value="Terpenoid_cyclase/PrenylTrfase"/>
</dbReference>
<dbReference type="Pfam" id="PF17972">
    <property type="entry name" value="bMG5"/>
    <property type="match status" value="1"/>
</dbReference>
<evidence type="ECO:0000259" key="4">
    <source>
        <dbReference type="SMART" id="SM01359"/>
    </source>
</evidence>
<keyword evidence="2" id="KW-0732">Signal</keyword>
<dbReference type="Gene3D" id="2.60.40.3710">
    <property type="match status" value="1"/>
</dbReference>
<keyword evidence="3" id="KW-1133">Transmembrane helix</keyword>
<evidence type="ECO:0000256" key="2">
    <source>
        <dbReference type="ARBA" id="ARBA00022729"/>
    </source>
</evidence>
<feature type="transmembrane region" description="Helical" evidence="3">
    <location>
        <begin position="6"/>
        <end position="24"/>
    </location>
</feature>
<dbReference type="InterPro" id="IPR001599">
    <property type="entry name" value="Macroglobln_a2"/>
</dbReference>
<evidence type="ECO:0000256" key="3">
    <source>
        <dbReference type="SAM" id="Phobius"/>
    </source>
</evidence>
<dbReference type="InterPro" id="IPR041203">
    <property type="entry name" value="Bact_A2M_MG5"/>
</dbReference>
<dbReference type="Gene3D" id="2.60.40.10">
    <property type="entry name" value="Immunoglobulins"/>
    <property type="match status" value="1"/>
</dbReference>
<dbReference type="InterPro" id="IPR011625">
    <property type="entry name" value="A2M_N_BRD"/>
</dbReference>
<dbReference type="InterPro" id="IPR051802">
    <property type="entry name" value="YfhM-like"/>
</dbReference>
<dbReference type="Pfam" id="PF11974">
    <property type="entry name" value="bMG3"/>
    <property type="match status" value="1"/>
</dbReference>
<accession>A0A098G3P0</accession>
<gene>
    <name evidence="6" type="ORF">LFA_1683</name>
</gene>
<sequence>MNKNPLASVLNVLCSAFSAVFGKLNWNSPPWMTHLHHKAKNSPKLFWGTTSLIFVFFLATVYGVYWYKHRPQPEYITASIIVPELSPLTINDQPIVPNNLVIDFGIKKNGFINQAVAPINLIGKPVTEGVEISPNIAGQWSWNNDSELVFVPSEDWQAGQKYTIHFAPNFFTPNANLKNYDFSFFTNPFKAKVTEFKFYQDPINSEVRQAVATIQFDYPVNTDSLEKNTSLMFQAIKNGKMDLNAEPVKFSYTYDHHNRIAYLHSENIKIKDVARYLVLNLNKNISSSTDSAKLKKEAQVNLLIPDASNFMKVLSSSASIVRNDKDRPEQVLTVETSLGVNEKDFNKSVHAYLLPQDYPATAAEAAKSNYQWQNPGEVTSKVLSLATPLNKEAIPTEQNYATLHSFKFAAQTPRYIYIKVDKGMQGFGGFNLNNDYAAIIAVPEFPKEISFLHKGSLLALSGEKKLSVLVRGVPAVKFDFARVLPTNVNQLVTQTQGDFNNPYFINPTFNQQNISQIFSDIQQFDNSDLTKQQYTALDLSRYLSVDANTAGPQGLFLLQATGWDVANKVTLDVKASRLILITDLGMLVKDNNDGTHDVFVESITQGTPVANATVTVLGKNGLPILSRVTDAQGRANFPTLKDFVEDREPSVYLAGLNNDVSFIPFNNYNRQLNFTKFDIGGIYTNNQELQSLSAYLFSDRGIYRPGDTMHIGMIVKQAYAQPQPAGLPLQATIIDPRGTTVKDQKITLNDTGYMELDFTTNGTSPTGQYMVNLFLVKDNHPQNLLGTTSIRVSEFQPDRMRVTSNLFPKPSEGWTSPSGLKAQVNLWNLYGAPAANRKISAKIMLTPQQIKFANYPDYIFVDPLLDPKKPPKVFTEPLTDIRTNDKGEAEFDLHLERFEKATYQLTFFAEGFEADGGRSVTTQSKALISPLPYFIGYKPDGDLSFIKQHSARTINYLAINPQLSKEEVKGLKIELVSLHPVTTLVKKADGTYQYQSIIQSSVVSTNPFEITETGTNYQLPTQQIGDYSLKVLDKDNTVLSQLKFSIVGASQQPLAKNAELAIKLNKAEYKANESIEIQITAPYTGSGLITIERDKVYATQWFKTATTNSVQTILIPADFQGNGYVNVAFIRDWESPELFISPLSYSVMPFTVNHDSHDIKIELKTPKVARPGEPFTIDYKTDKPGKIIVFAVDEGILQVARYTTPDPLAFFFQKHALEVLTQQTVDQILPKFIQDRELSAAGGDGGEEDMASRLNPFKRKTDLPVVYWSGIIDTDNTSRQLVYQVPDYFNGSIKVMAVAVATDSVGSKDTAAEIRGNFIINPNVPTFVAPGDEFEISASVANNIKDSGEHTSVTVDLTTSPEIELIGSETQTLEIKEGREQTVHFKLRAKSLLGAAKVTFTAKAGDKSSKMDATLSVRPAMPFITNVTSGQTQEAKKSLDIIQTFYPQYRNVDATLSTSPLILVFGLQRYLDNYPYGCTEQLTSKALPLLAMNSQPWFTKDSGQINEKVNATIQMLSQRQMSNGGFSYWPGAGQNDGNSFASVYAMHFLTEARAQGFNVPSDLFSNGLTYLKNLASQNASDLDEARIQAYAIYILTRNEIVTTNYLANLQLYLQKDTSKAWQKDITSVYIAGSYQLLKSSDDANQLIGYYQPQNKQAYDTDFYDSNIANAQYLYIVAKHFPNLLAQVGDKVLMQLVHAINNNEINTILSGYTSLALSSYQQNDTTGTHSPLSITELLNNNQEKNIPSDNVNYQKISVTPDVKQISLNNPEKQSFFYQLIQAGFNKTVPTTPLKQGMEIYREYRDAKGNAIHATNLGSEIEVHIQIRALDNSYLTNIAIEDLLPGGFEVVLDSVKADTMDFADAREDRVNYFGSIDSTTKEIVYKIKATNTGKYIVPPAYAEAMYDPTTKAIGAAAEIIVTNAP</sequence>
<dbReference type="KEGG" id="lfa:LFA_1683"/>
<dbReference type="Gene3D" id="2.60.40.1930">
    <property type="match status" value="1"/>
</dbReference>
<feature type="domain" description="Alpha-2-macroglobulin bait region" evidence="4">
    <location>
        <begin position="1060"/>
        <end position="1199"/>
    </location>
</feature>
<dbReference type="SMART" id="SM01359">
    <property type="entry name" value="A2M_N_2"/>
    <property type="match status" value="1"/>
</dbReference>
<name>A0A098G3P0_9GAMM</name>
<dbReference type="InterPro" id="IPR021868">
    <property type="entry name" value="Alpha_2_Macroglob_MG3"/>
</dbReference>
<evidence type="ECO:0000256" key="1">
    <source>
        <dbReference type="ARBA" id="ARBA00010556"/>
    </source>
</evidence>
<comment type="similarity">
    <text evidence="1">Belongs to the protease inhibitor I39 (alpha-2-macroglobulin) family. Bacterial alpha-2-macroglobulin subfamily.</text>
</comment>
<dbReference type="SUPFAM" id="SSF48239">
    <property type="entry name" value="Terpenoid cyclases/Protein prenyltransferases"/>
    <property type="match status" value="1"/>
</dbReference>
<protein>
    <submittedName>
        <fullName evidence="6">Alpha-2-macroglobulin</fullName>
    </submittedName>
</protein>
<feature type="domain" description="Alpha-2-macroglobulin" evidence="5">
    <location>
        <begin position="1265"/>
        <end position="1355"/>
    </location>
</feature>
<evidence type="ECO:0000259" key="5">
    <source>
        <dbReference type="SMART" id="SM01360"/>
    </source>
</evidence>
<dbReference type="Pfam" id="PF07703">
    <property type="entry name" value="A2M_BRD"/>
    <property type="match status" value="1"/>
</dbReference>
<keyword evidence="3" id="KW-0472">Membrane</keyword>
<dbReference type="EMBL" id="LN614827">
    <property type="protein sequence ID" value="CEG57088.1"/>
    <property type="molecule type" value="Genomic_DNA"/>
</dbReference>
<evidence type="ECO:0000313" key="7">
    <source>
        <dbReference type="Proteomes" id="UP000032430"/>
    </source>
</evidence>
<proteinExistence type="inferred from homology"/>
<dbReference type="Pfam" id="PF01835">
    <property type="entry name" value="MG2"/>
    <property type="match status" value="1"/>
</dbReference>
<dbReference type="HOGENOM" id="CLU_000965_2_0_6"/>
<organism evidence="6 7">
    <name type="scientific">Legionella fallonii LLAP-10</name>
    <dbReference type="NCBI Taxonomy" id="1212491"/>
    <lineage>
        <taxon>Bacteria</taxon>
        <taxon>Pseudomonadati</taxon>
        <taxon>Pseudomonadota</taxon>
        <taxon>Gammaproteobacteria</taxon>
        <taxon>Legionellales</taxon>
        <taxon>Legionellaceae</taxon>
        <taxon>Legionella</taxon>
    </lineage>
</organism>
<dbReference type="Pfam" id="PF17973">
    <property type="entry name" value="bMG10"/>
    <property type="match status" value="1"/>
</dbReference>
<dbReference type="InterPro" id="IPR013783">
    <property type="entry name" value="Ig-like_fold"/>
</dbReference>
<dbReference type="InterPro" id="IPR002890">
    <property type="entry name" value="MG2"/>
</dbReference>
<dbReference type="PANTHER" id="PTHR40094:SF1">
    <property type="entry name" value="UBIQUITIN DOMAIN-CONTAINING PROTEIN"/>
    <property type="match status" value="1"/>
</dbReference>
<dbReference type="SMART" id="SM01360">
    <property type="entry name" value="A2M"/>
    <property type="match status" value="1"/>
</dbReference>
<dbReference type="Pfam" id="PF00207">
    <property type="entry name" value="A2M"/>
    <property type="match status" value="1"/>
</dbReference>
<feature type="transmembrane region" description="Helical" evidence="3">
    <location>
        <begin position="45"/>
        <end position="67"/>
    </location>
</feature>
<dbReference type="Gene3D" id="1.50.10.20">
    <property type="match status" value="1"/>
</dbReference>
<dbReference type="PANTHER" id="PTHR40094">
    <property type="entry name" value="ALPHA-2-MACROGLOBULIN HOMOLOG"/>
    <property type="match status" value="1"/>
</dbReference>
<dbReference type="Proteomes" id="UP000032430">
    <property type="component" value="Chromosome I"/>
</dbReference>
<keyword evidence="7" id="KW-1185">Reference proteome</keyword>
<reference evidence="7" key="1">
    <citation type="submission" date="2014-09" db="EMBL/GenBank/DDBJ databases">
        <authorList>
            <person name="Gomez-Valero L."/>
        </authorList>
    </citation>
    <scope>NUCLEOTIDE SEQUENCE [LARGE SCALE GENOMIC DNA]</scope>
    <source>
        <strain evidence="7">ATCC700992</strain>
    </source>
</reference>
<dbReference type="OrthoDB" id="9767116at2"/>